<dbReference type="PANTHER" id="PTHR11645:SF0">
    <property type="entry name" value="PYRROLINE-5-CARBOXYLATE REDUCTASE 3"/>
    <property type="match status" value="1"/>
</dbReference>
<evidence type="ECO:0000259" key="9">
    <source>
        <dbReference type="Pfam" id="PF14748"/>
    </source>
</evidence>
<dbReference type="Pfam" id="PF03807">
    <property type="entry name" value="F420_oxidored"/>
    <property type="match status" value="1"/>
</dbReference>
<comment type="function">
    <text evidence="4 5">Catalyzes the reduction of 1-pyrroline-5-carboxylate (PCA) to L-proline.</text>
</comment>
<gene>
    <name evidence="5" type="primary">proC</name>
    <name evidence="10" type="ORF">BMYO_1906</name>
</gene>
<dbReference type="InterPro" id="IPR008927">
    <property type="entry name" value="6-PGluconate_DH-like_C_sf"/>
</dbReference>
<reference evidence="10 11" key="1">
    <citation type="journal article" date="2017" name="BMC Genomics">
        <title>Comparative genomic and phylogenomic analyses of the Bifidobacteriaceae family.</title>
        <authorList>
            <person name="Lugli G.A."/>
            <person name="Milani C."/>
            <person name="Turroni F."/>
            <person name="Duranti S."/>
            <person name="Mancabelli L."/>
            <person name="Mangifesta M."/>
            <person name="Ferrario C."/>
            <person name="Modesto M."/>
            <person name="Mattarelli P."/>
            <person name="Jiri K."/>
            <person name="van Sinderen D."/>
            <person name="Ventura M."/>
        </authorList>
    </citation>
    <scope>NUCLEOTIDE SEQUENCE [LARGE SCALE GENOMIC DNA]</scope>
    <source>
        <strain evidence="10 11">DSM 100196</strain>
    </source>
</reference>
<comment type="similarity">
    <text evidence="1 5">Belongs to the pyrroline-5-carboxylate reductase family.</text>
</comment>
<accession>A0A261FEL1</accession>
<dbReference type="GO" id="GO:0005737">
    <property type="term" value="C:cytoplasm"/>
    <property type="evidence" value="ECO:0007669"/>
    <property type="project" value="UniProtKB-SubCell"/>
</dbReference>
<keyword evidence="2 5" id="KW-0521">NADP</keyword>
<evidence type="ECO:0000256" key="4">
    <source>
        <dbReference type="ARBA" id="ARBA00058118"/>
    </source>
</evidence>
<protein>
    <recommendedName>
        <fullName evidence="5 6">Pyrroline-5-carboxylate reductase</fullName>
        <shortName evidence="5">P5C reductase</shortName>
        <shortName evidence="5">P5CR</shortName>
        <ecNumber evidence="5 6">1.5.1.2</ecNumber>
    </recommendedName>
    <alternativeName>
        <fullName evidence="5">PCA reductase</fullName>
    </alternativeName>
</protein>
<dbReference type="GO" id="GO:0055129">
    <property type="term" value="P:L-proline biosynthetic process"/>
    <property type="evidence" value="ECO:0007669"/>
    <property type="project" value="UniProtKB-UniRule"/>
</dbReference>
<evidence type="ECO:0000256" key="5">
    <source>
        <dbReference type="HAMAP-Rule" id="MF_01925"/>
    </source>
</evidence>
<dbReference type="Proteomes" id="UP000216871">
    <property type="component" value="Unassembled WGS sequence"/>
</dbReference>
<dbReference type="PIRSF" id="PIRSF000193">
    <property type="entry name" value="Pyrrol-5-carb_rd"/>
    <property type="match status" value="1"/>
</dbReference>
<dbReference type="RefSeq" id="WP_094668307.1">
    <property type="nucleotide sequence ID" value="NZ_MWWW01000027.1"/>
</dbReference>
<dbReference type="NCBIfam" id="TIGR00112">
    <property type="entry name" value="proC"/>
    <property type="match status" value="1"/>
</dbReference>
<evidence type="ECO:0000256" key="3">
    <source>
        <dbReference type="ARBA" id="ARBA00023002"/>
    </source>
</evidence>
<evidence type="ECO:0000313" key="11">
    <source>
        <dbReference type="Proteomes" id="UP000216871"/>
    </source>
</evidence>
<keyword evidence="5" id="KW-0963">Cytoplasm</keyword>
<dbReference type="SUPFAM" id="SSF51735">
    <property type="entry name" value="NAD(P)-binding Rossmann-fold domains"/>
    <property type="match status" value="1"/>
</dbReference>
<name>A0A261FEL1_9BIFI</name>
<evidence type="ECO:0000256" key="7">
    <source>
        <dbReference type="PIRSR" id="PIRSR000193-1"/>
    </source>
</evidence>
<dbReference type="EC" id="1.5.1.2" evidence="5 6"/>
<proteinExistence type="inferred from homology"/>
<dbReference type="FunFam" id="1.10.3730.10:FF:000001">
    <property type="entry name" value="Pyrroline-5-carboxylate reductase"/>
    <property type="match status" value="1"/>
</dbReference>
<evidence type="ECO:0000256" key="6">
    <source>
        <dbReference type="NCBIfam" id="TIGR00112"/>
    </source>
</evidence>
<feature type="binding site" evidence="7">
    <location>
        <begin position="10"/>
        <end position="15"/>
    </location>
    <ligand>
        <name>NADP(+)</name>
        <dbReference type="ChEBI" id="CHEBI:58349"/>
    </ligand>
</feature>
<dbReference type="UniPathway" id="UPA00098">
    <property type="reaction ID" value="UER00361"/>
</dbReference>
<evidence type="ECO:0000256" key="1">
    <source>
        <dbReference type="ARBA" id="ARBA00005525"/>
    </source>
</evidence>
<dbReference type="InterPro" id="IPR028939">
    <property type="entry name" value="P5C_Rdtase_cat_N"/>
</dbReference>
<dbReference type="InterPro" id="IPR036291">
    <property type="entry name" value="NAD(P)-bd_dom_sf"/>
</dbReference>
<dbReference type="Gene3D" id="3.40.50.720">
    <property type="entry name" value="NAD(P)-binding Rossmann-like Domain"/>
    <property type="match status" value="1"/>
</dbReference>
<dbReference type="OrthoDB" id="9805754at2"/>
<dbReference type="HAMAP" id="MF_01925">
    <property type="entry name" value="P5C_reductase"/>
    <property type="match status" value="1"/>
</dbReference>
<keyword evidence="3 5" id="KW-0560">Oxidoreductase</keyword>
<dbReference type="InterPro" id="IPR029036">
    <property type="entry name" value="P5CR_dimer"/>
</dbReference>
<keyword evidence="11" id="KW-1185">Reference proteome</keyword>
<comment type="catalytic activity">
    <reaction evidence="5">
        <text>L-proline + NAD(+) = (S)-1-pyrroline-5-carboxylate + NADH + 2 H(+)</text>
        <dbReference type="Rhea" id="RHEA:14105"/>
        <dbReference type="ChEBI" id="CHEBI:15378"/>
        <dbReference type="ChEBI" id="CHEBI:17388"/>
        <dbReference type="ChEBI" id="CHEBI:57540"/>
        <dbReference type="ChEBI" id="CHEBI:57945"/>
        <dbReference type="ChEBI" id="CHEBI:60039"/>
        <dbReference type="EC" id="1.5.1.2"/>
    </reaction>
</comment>
<dbReference type="EMBL" id="MWWW01000027">
    <property type="protein sequence ID" value="OZG57587.1"/>
    <property type="molecule type" value="Genomic_DNA"/>
</dbReference>
<organism evidence="10 11">
    <name type="scientific">Bifidobacterium myosotis</name>
    <dbReference type="NCBI Taxonomy" id="1630166"/>
    <lineage>
        <taxon>Bacteria</taxon>
        <taxon>Bacillati</taxon>
        <taxon>Actinomycetota</taxon>
        <taxon>Actinomycetes</taxon>
        <taxon>Bifidobacteriales</taxon>
        <taxon>Bifidobacteriaceae</taxon>
        <taxon>Bifidobacterium</taxon>
    </lineage>
</organism>
<comment type="caution">
    <text evidence="10">The sequence shown here is derived from an EMBL/GenBank/DDBJ whole genome shotgun (WGS) entry which is preliminary data.</text>
</comment>
<dbReference type="InterPro" id="IPR000304">
    <property type="entry name" value="Pyrroline-COOH_reductase"/>
</dbReference>
<keyword evidence="5" id="KW-0641">Proline biosynthesis</keyword>
<dbReference type="PANTHER" id="PTHR11645">
    <property type="entry name" value="PYRROLINE-5-CARBOXYLATE REDUCTASE"/>
    <property type="match status" value="1"/>
</dbReference>
<comment type="catalytic activity">
    <reaction evidence="5">
        <text>L-proline + NADP(+) = (S)-1-pyrroline-5-carboxylate + NADPH + 2 H(+)</text>
        <dbReference type="Rhea" id="RHEA:14109"/>
        <dbReference type="ChEBI" id="CHEBI:15378"/>
        <dbReference type="ChEBI" id="CHEBI:17388"/>
        <dbReference type="ChEBI" id="CHEBI:57783"/>
        <dbReference type="ChEBI" id="CHEBI:58349"/>
        <dbReference type="ChEBI" id="CHEBI:60039"/>
        <dbReference type="EC" id="1.5.1.2"/>
    </reaction>
</comment>
<dbReference type="GO" id="GO:0004735">
    <property type="term" value="F:pyrroline-5-carboxylate reductase activity"/>
    <property type="evidence" value="ECO:0007669"/>
    <property type="project" value="UniProtKB-UniRule"/>
</dbReference>
<evidence type="ECO:0000313" key="10">
    <source>
        <dbReference type="EMBL" id="OZG57587.1"/>
    </source>
</evidence>
<feature type="binding site" evidence="7">
    <location>
        <begin position="72"/>
        <end position="75"/>
    </location>
    <ligand>
        <name>NADP(+)</name>
        <dbReference type="ChEBI" id="CHEBI:58349"/>
    </ligand>
</feature>
<feature type="domain" description="Pyrroline-5-carboxylate reductase catalytic N-terminal" evidence="8">
    <location>
        <begin position="6"/>
        <end position="102"/>
    </location>
</feature>
<feature type="domain" description="Pyrroline-5-carboxylate reductase dimerisation" evidence="9">
    <location>
        <begin position="184"/>
        <end position="280"/>
    </location>
</feature>
<comment type="subcellular location">
    <subcellularLocation>
        <location evidence="5">Cytoplasm</location>
    </subcellularLocation>
</comment>
<evidence type="ECO:0000256" key="2">
    <source>
        <dbReference type="ARBA" id="ARBA00022857"/>
    </source>
</evidence>
<comment type="pathway">
    <text evidence="5">Amino-acid biosynthesis; L-proline biosynthesis; L-proline from L-glutamate 5-semialdehyde: step 1/1.</text>
</comment>
<keyword evidence="5" id="KW-0028">Amino-acid biosynthesis</keyword>
<sequence>MSSNLTIGFIGYGNMAQAIAQGLVDAGVVRGHQIVACAAHYDKLEKNAARLGVRPLHNPVEVAVAADVVIVAIKPYQIESVVGPLARELAKPDKFVVSIAAGWDLAKYQELFGGEDAGDAGETGKAAAGDAPAIHIQCTIPNTPMAVGKGVLVTEATNTLTREQTAAFEELFAPISLIERVDTEHMNIAMCIAGCAPAFTDMYIEALGDAGVKYGLQRAAAYRLAAKMVEGVGALYMATGTHPGAMKDAVCSPGGTTIRGVAQLEKDGFRGTVINAVDAIEQ</sequence>
<dbReference type="Pfam" id="PF14748">
    <property type="entry name" value="P5CR_dimer"/>
    <property type="match status" value="1"/>
</dbReference>
<evidence type="ECO:0000259" key="8">
    <source>
        <dbReference type="Pfam" id="PF03807"/>
    </source>
</evidence>
<dbReference type="SUPFAM" id="SSF48179">
    <property type="entry name" value="6-phosphogluconate dehydrogenase C-terminal domain-like"/>
    <property type="match status" value="1"/>
</dbReference>
<dbReference type="AlphaFoldDB" id="A0A261FEL1"/>
<dbReference type="Gene3D" id="1.10.3730.10">
    <property type="entry name" value="ProC C-terminal domain-like"/>
    <property type="match status" value="1"/>
</dbReference>